<organism evidence="6 7">
    <name type="scientific">Stylosanthes scabra</name>
    <dbReference type="NCBI Taxonomy" id="79078"/>
    <lineage>
        <taxon>Eukaryota</taxon>
        <taxon>Viridiplantae</taxon>
        <taxon>Streptophyta</taxon>
        <taxon>Embryophyta</taxon>
        <taxon>Tracheophyta</taxon>
        <taxon>Spermatophyta</taxon>
        <taxon>Magnoliopsida</taxon>
        <taxon>eudicotyledons</taxon>
        <taxon>Gunneridae</taxon>
        <taxon>Pentapetalae</taxon>
        <taxon>rosids</taxon>
        <taxon>fabids</taxon>
        <taxon>Fabales</taxon>
        <taxon>Fabaceae</taxon>
        <taxon>Papilionoideae</taxon>
        <taxon>50 kb inversion clade</taxon>
        <taxon>dalbergioids sensu lato</taxon>
        <taxon>Dalbergieae</taxon>
        <taxon>Pterocarpus clade</taxon>
        <taxon>Stylosanthes</taxon>
    </lineage>
</organism>
<dbReference type="Gene3D" id="1.10.10.60">
    <property type="entry name" value="Homeodomain-like"/>
    <property type="match status" value="2"/>
</dbReference>
<evidence type="ECO:0000313" key="6">
    <source>
        <dbReference type="EMBL" id="MED6208540.1"/>
    </source>
</evidence>
<comment type="subcellular location">
    <subcellularLocation>
        <location evidence="1">Nucleus</location>
    </subcellularLocation>
</comment>
<evidence type="ECO:0000313" key="7">
    <source>
        <dbReference type="Proteomes" id="UP001341840"/>
    </source>
</evidence>
<dbReference type="SMART" id="SM00717">
    <property type="entry name" value="SANT"/>
    <property type="match status" value="2"/>
</dbReference>
<gene>
    <name evidence="6" type="primary">MYB12_2</name>
    <name evidence="6" type="ORF">PIB30_046113</name>
</gene>
<feature type="domain" description="Myb-like" evidence="4">
    <location>
        <begin position="9"/>
        <end position="61"/>
    </location>
</feature>
<dbReference type="PANTHER" id="PTHR47999:SF6">
    <property type="entry name" value="MYB-RELATED PROTEIN P"/>
    <property type="match status" value="1"/>
</dbReference>
<feature type="domain" description="Myb-like" evidence="4">
    <location>
        <begin position="62"/>
        <end position="112"/>
    </location>
</feature>
<dbReference type="EMBL" id="JASCZI010241941">
    <property type="protein sequence ID" value="MED6208540.1"/>
    <property type="molecule type" value="Genomic_DNA"/>
</dbReference>
<evidence type="ECO:0000256" key="3">
    <source>
        <dbReference type="ARBA" id="ARBA00023242"/>
    </source>
</evidence>
<reference evidence="6 7" key="1">
    <citation type="journal article" date="2023" name="Plants (Basel)">
        <title>Bridging the Gap: Combining Genomics and Transcriptomics Approaches to Understand Stylosanthes scabra, an Orphan Legume from the Brazilian Caatinga.</title>
        <authorList>
            <person name="Ferreira-Neto J.R.C."/>
            <person name="da Silva M.D."/>
            <person name="Binneck E."/>
            <person name="de Melo N.F."/>
            <person name="da Silva R.H."/>
            <person name="de Melo A.L.T.M."/>
            <person name="Pandolfi V."/>
            <person name="Bustamante F.O."/>
            <person name="Brasileiro-Vidal A.C."/>
            <person name="Benko-Iseppon A.M."/>
        </authorList>
    </citation>
    <scope>NUCLEOTIDE SEQUENCE [LARGE SCALE GENOMIC DNA]</scope>
    <source>
        <tissue evidence="6">Leaves</tissue>
    </source>
</reference>
<feature type="domain" description="HTH myb-type" evidence="5">
    <location>
        <begin position="62"/>
        <end position="116"/>
    </location>
</feature>
<accession>A0ABU6YDP3</accession>
<dbReference type="SUPFAM" id="SSF46689">
    <property type="entry name" value="Homeodomain-like"/>
    <property type="match status" value="1"/>
</dbReference>
<evidence type="ECO:0000259" key="5">
    <source>
        <dbReference type="PROSITE" id="PS51294"/>
    </source>
</evidence>
<dbReference type="PANTHER" id="PTHR47999">
    <property type="entry name" value="TRANSCRIPTION FACTOR MYB8-RELATED-RELATED"/>
    <property type="match status" value="1"/>
</dbReference>
<proteinExistence type="predicted"/>
<feature type="domain" description="HTH myb-type" evidence="5">
    <location>
        <begin position="9"/>
        <end position="61"/>
    </location>
</feature>
<comment type="caution">
    <text evidence="6">The sequence shown here is derived from an EMBL/GenBank/DDBJ whole genome shotgun (WGS) entry which is preliminary data.</text>
</comment>
<dbReference type="InterPro" id="IPR017930">
    <property type="entry name" value="Myb_dom"/>
</dbReference>
<dbReference type="CDD" id="cd00167">
    <property type="entry name" value="SANT"/>
    <property type="match status" value="2"/>
</dbReference>
<evidence type="ECO:0000256" key="2">
    <source>
        <dbReference type="ARBA" id="ARBA00023125"/>
    </source>
</evidence>
<keyword evidence="7" id="KW-1185">Reference proteome</keyword>
<keyword evidence="3" id="KW-0539">Nucleus</keyword>
<dbReference type="Pfam" id="PF00249">
    <property type="entry name" value="Myb_DNA-binding"/>
    <property type="match status" value="2"/>
</dbReference>
<dbReference type="Proteomes" id="UP001341840">
    <property type="component" value="Unassembled WGS sequence"/>
</dbReference>
<dbReference type="PROSITE" id="PS51294">
    <property type="entry name" value="HTH_MYB"/>
    <property type="match status" value="2"/>
</dbReference>
<protein>
    <submittedName>
        <fullName evidence="6">Transcription factor</fullName>
    </submittedName>
</protein>
<keyword evidence="2" id="KW-0238">DNA-binding</keyword>
<dbReference type="InterPro" id="IPR015495">
    <property type="entry name" value="Myb_TF_plants"/>
</dbReference>
<evidence type="ECO:0000259" key="4">
    <source>
        <dbReference type="PROSITE" id="PS50090"/>
    </source>
</evidence>
<sequence>MGRTPCCEKVGLKKGKWTEEEDELLTKYIQANGEGSWKSLPKNAGLLRCGKSCRLRWVNYLKGGIKRGNFSTEEEDTIVNLHASFGNRWATIASHLPGRTDNEIKNYWNSNLSRKLYCFSTVTTTTIHTTLPGFTHIPPPNPKRRRWSIINNNKFYPQNKVDKIPKQTAPQKNRDDDSLVHVPSTPSIDMEALFNPIEDFMELNTTTMLRALDEEVGGDWALNFEDMKESNFMVMDLCDEVEKLNEESMANIVTNYSNNKLGVDQVTEGSNNHEWEWEWEKEFNNNNNGSENKKENLLTWLWEDDWESDCIKLEETMGPHKQIDDIVSWLLL</sequence>
<dbReference type="PROSITE" id="PS50090">
    <property type="entry name" value="MYB_LIKE"/>
    <property type="match status" value="2"/>
</dbReference>
<name>A0ABU6YDP3_9FABA</name>
<evidence type="ECO:0000256" key="1">
    <source>
        <dbReference type="ARBA" id="ARBA00004123"/>
    </source>
</evidence>
<dbReference type="InterPro" id="IPR009057">
    <property type="entry name" value="Homeodomain-like_sf"/>
</dbReference>
<dbReference type="InterPro" id="IPR001005">
    <property type="entry name" value="SANT/Myb"/>
</dbReference>